<reference evidence="1" key="1">
    <citation type="submission" date="2023-04" db="EMBL/GenBank/DDBJ databases">
        <authorList>
            <person name="Vijverberg K."/>
            <person name="Xiong W."/>
            <person name="Schranz E."/>
        </authorList>
    </citation>
    <scope>NUCLEOTIDE SEQUENCE</scope>
</reference>
<organism evidence="1 2">
    <name type="scientific">Lactuca saligna</name>
    <name type="common">Willowleaf lettuce</name>
    <dbReference type="NCBI Taxonomy" id="75948"/>
    <lineage>
        <taxon>Eukaryota</taxon>
        <taxon>Viridiplantae</taxon>
        <taxon>Streptophyta</taxon>
        <taxon>Embryophyta</taxon>
        <taxon>Tracheophyta</taxon>
        <taxon>Spermatophyta</taxon>
        <taxon>Magnoliopsida</taxon>
        <taxon>eudicotyledons</taxon>
        <taxon>Gunneridae</taxon>
        <taxon>Pentapetalae</taxon>
        <taxon>asterids</taxon>
        <taxon>campanulids</taxon>
        <taxon>Asterales</taxon>
        <taxon>Asteraceae</taxon>
        <taxon>Cichorioideae</taxon>
        <taxon>Cichorieae</taxon>
        <taxon>Lactucinae</taxon>
        <taxon>Lactuca</taxon>
    </lineage>
</organism>
<evidence type="ECO:0000313" key="2">
    <source>
        <dbReference type="Proteomes" id="UP001177003"/>
    </source>
</evidence>
<proteinExistence type="predicted"/>
<protein>
    <submittedName>
        <fullName evidence="1">Uncharacterized protein</fullName>
    </submittedName>
</protein>
<gene>
    <name evidence="1" type="ORF">LSALG_LOCUS21882</name>
</gene>
<sequence>MAMEHMQSSFISKLPIVMATIGEKKEQLAAKKQELLEIKRIGRGTEQLTYELGIQWGTLEVEIDLLEHTANPSSSSSSLSAATLPCGSDHTTPASMLFPQMAPSFLRHLLFHFWHRSAVVEVVSRHVVLNQRRRRGPPASTSPFDYDHSPELSQMPLLGHFLLPHRCYKTTCVTKETHRKRSKAAVSAEGRRCFRCLPVMHDVSLSVLHLSPVGI</sequence>
<keyword evidence="2" id="KW-1185">Reference proteome</keyword>
<dbReference type="EMBL" id="OX465080">
    <property type="protein sequence ID" value="CAI9282233.1"/>
    <property type="molecule type" value="Genomic_DNA"/>
</dbReference>
<accession>A0AA35YXT6</accession>
<evidence type="ECO:0000313" key="1">
    <source>
        <dbReference type="EMBL" id="CAI9282233.1"/>
    </source>
</evidence>
<dbReference type="AlphaFoldDB" id="A0AA35YXT6"/>
<name>A0AA35YXT6_LACSI</name>
<dbReference type="Proteomes" id="UP001177003">
    <property type="component" value="Chromosome 4"/>
</dbReference>